<sequence length="200" mass="22874">MQTYPSAERNKQPLFDQLRPHIQSAAHVLEVSSGTGQHVAYFASGCPSTIFQPSEFNRDLLPSIQAHIDHFRLSNVRPPLFLDAANQTQWEPLAYHRYDLVLVTNLTHIAPWEVTLGLLRGASTILRTHRYLCIYGPFKRDGEFTTESNETFDRDLRAKNPQWGLRDIDDVAHAALIHQLKLVKVVDMPANNYLLFLVKE</sequence>
<dbReference type="InterPro" id="IPR010342">
    <property type="entry name" value="DUF938"/>
</dbReference>
<protein>
    <recommendedName>
        <fullName evidence="4">SAM-dependent methyltransferase</fullName>
    </recommendedName>
</protein>
<evidence type="ECO:0000256" key="1">
    <source>
        <dbReference type="ARBA" id="ARBA00008308"/>
    </source>
</evidence>
<comment type="similarity">
    <text evidence="1">Belongs to the UPF0585 family.</text>
</comment>
<dbReference type="PANTHER" id="PTHR20974:SF0">
    <property type="entry name" value="UPF0585 PROTEIN CG18661"/>
    <property type="match status" value="1"/>
</dbReference>
<gene>
    <name evidence="2" type="ORF">BJ085DRAFT_28484</name>
</gene>
<reference evidence="3" key="1">
    <citation type="journal article" date="2018" name="Nat. Microbiol.">
        <title>Leveraging single-cell genomics to expand the fungal tree of life.</title>
        <authorList>
            <person name="Ahrendt S.R."/>
            <person name="Quandt C.A."/>
            <person name="Ciobanu D."/>
            <person name="Clum A."/>
            <person name="Salamov A."/>
            <person name="Andreopoulos B."/>
            <person name="Cheng J.F."/>
            <person name="Woyke T."/>
            <person name="Pelin A."/>
            <person name="Henrissat B."/>
            <person name="Reynolds N.K."/>
            <person name="Benny G.L."/>
            <person name="Smith M.E."/>
            <person name="James T.Y."/>
            <person name="Grigoriev I.V."/>
        </authorList>
    </citation>
    <scope>NUCLEOTIDE SEQUENCE [LARGE SCALE GENOMIC DNA]</scope>
    <source>
        <strain evidence="3">RSA 468</strain>
    </source>
</reference>
<dbReference type="Pfam" id="PF06080">
    <property type="entry name" value="DUF938"/>
    <property type="match status" value="1"/>
</dbReference>
<dbReference type="InterPro" id="IPR029063">
    <property type="entry name" value="SAM-dependent_MTases_sf"/>
</dbReference>
<evidence type="ECO:0000313" key="3">
    <source>
        <dbReference type="Proteomes" id="UP000268162"/>
    </source>
</evidence>
<accession>A0A4P9ZT53</accession>
<evidence type="ECO:0008006" key="4">
    <source>
        <dbReference type="Google" id="ProtNLM"/>
    </source>
</evidence>
<proteinExistence type="inferred from homology"/>
<dbReference type="AlphaFoldDB" id="A0A4P9ZT53"/>
<organism evidence="2 3">
    <name type="scientific">Dimargaris cristalligena</name>
    <dbReference type="NCBI Taxonomy" id="215637"/>
    <lineage>
        <taxon>Eukaryota</taxon>
        <taxon>Fungi</taxon>
        <taxon>Fungi incertae sedis</taxon>
        <taxon>Zoopagomycota</taxon>
        <taxon>Kickxellomycotina</taxon>
        <taxon>Dimargaritomycetes</taxon>
        <taxon>Dimargaritales</taxon>
        <taxon>Dimargaritaceae</taxon>
        <taxon>Dimargaris</taxon>
    </lineage>
</organism>
<dbReference type="EMBL" id="ML002758">
    <property type="protein sequence ID" value="RKP35912.1"/>
    <property type="molecule type" value="Genomic_DNA"/>
</dbReference>
<name>A0A4P9ZT53_9FUNG</name>
<dbReference type="SUPFAM" id="SSF53335">
    <property type="entry name" value="S-adenosyl-L-methionine-dependent methyltransferases"/>
    <property type="match status" value="1"/>
</dbReference>
<evidence type="ECO:0000313" key="2">
    <source>
        <dbReference type="EMBL" id="RKP35912.1"/>
    </source>
</evidence>
<dbReference type="PANTHER" id="PTHR20974">
    <property type="entry name" value="UPF0585 PROTEIN CG18661"/>
    <property type="match status" value="1"/>
</dbReference>
<keyword evidence="3" id="KW-1185">Reference proteome</keyword>
<dbReference type="Proteomes" id="UP000268162">
    <property type="component" value="Unassembled WGS sequence"/>
</dbReference>
<dbReference type="Gene3D" id="3.40.50.150">
    <property type="entry name" value="Vaccinia Virus protein VP39"/>
    <property type="match status" value="1"/>
</dbReference>
<dbReference type="OrthoDB" id="10258744at2759"/>